<sequence length="74" mass="8451">MFKSIDQIIHVPISDLDFSAAFQTLCRRKNIQTLAAILSLGSGKLVKDAYLGPLHFRELVDYLDDRELLFLLKD</sequence>
<dbReference type="AlphaFoldDB" id="A0A1H7WNN0"/>
<proteinExistence type="predicted"/>
<dbReference type="RefSeq" id="WP_093329434.1">
    <property type="nucleotide sequence ID" value="NZ_FOAF01000009.1"/>
</dbReference>
<protein>
    <submittedName>
        <fullName evidence="1">Uncharacterized protein</fullName>
    </submittedName>
</protein>
<reference evidence="2" key="1">
    <citation type="submission" date="2016-10" db="EMBL/GenBank/DDBJ databases">
        <authorList>
            <person name="Varghese N."/>
            <person name="Submissions S."/>
        </authorList>
    </citation>
    <scope>NUCLEOTIDE SEQUENCE [LARGE SCALE GENOMIC DNA]</scope>
    <source>
        <strain evidence="2">DSM 18733</strain>
    </source>
</reference>
<organism evidence="1 2">
    <name type="scientific">Olivibacter domesticus</name>
    <name type="common">Pseudosphingobacterium domesticum</name>
    <dbReference type="NCBI Taxonomy" id="407022"/>
    <lineage>
        <taxon>Bacteria</taxon>
        <taxon>Pseudomonadati</taxon>
        <taxon>Bacteroidota</taxon>
        <taxon>Sphingobacteriia</taxon>
        <taxon>Sphingobacteriales</taxon>
        <taxon>Sphingobacteriaceae</taxon>
        <taxon>Olivibacter</taxon>
    </lineage>
</organism>
<evidence type="ECO:0000313" key="2">
    <source>
        <dbReference type="Proteomes" id="UP000199421"/>
    </source>
</evidence>
<dbReference type="SUPFAM" id="SSF47789">
    <property type="entry name" value="C-terminal domain of RNA polymerase alpha subunit"/>
    <property type="match status" value="1"/>
</dbReference>
<gene>
    <name evidence="1" type="ORF">SAMN05661044_04574</name>
</gene>
<keyword evidence="2" id="KW-1185">Reference proteome</keyword>
<name>A0A1H7WNN0_OLID1</name>
<dbReference type="Gene3D" id="1.10.150.20">
    <property type="entry name" value="5' to 3' exonuclease, C-terminal subdomain"/>
    <property type="match status" value="1"/>
</dbReference>
<dbReference type="EMBL" id="FOAF01000009">
    <property type="protein sequence ID" value="SEM22725.1"/>
    <property type="molecule type" value="Genomic_DNA"/>
</dbReference>
<dbReference type="Proteomes" id="UP000199421">
    <property type="component" value="Unassembled WGS sequence"/>
</dbReference>
<evidence type="ECO:0000313" key="1">
    <source>
        <dbReference type="EMBL" id="SEM22725.1"/>
    </source>
</evidence>
<accession>A0A1H7WNN0</accession>